<dbReference type="GO" id="GO:0003676">
    <property type="term" value="F:nucleic acid binding"/>
    <property type="evidence" value="ECO:0007669"/>
    <property type="project" value="InterPro"/>
</dbReference>
<dbReference type="SUPFAM" id="SSF55186">
    <property type="entry name" value="ThrRS/AlaRS common domain"/>
    <property type="match status" value="1"/>
</dbReference>
<dbReference type="SUPFAM" id="SSF50447">
    <property type="entry name" value="Translation proteins"/>
    <property type="match status" value="1"/>
</dbReference>
<dbReference type="InterPro" id="IPR050058">
    <property type="entry name" value="Ala-tRNA_ligase"/>
</dbReference>
<dbReference type="KEGG" id="parb:CJU94_17185"/>
<sequence>MFSLNRKTNKRYYEDFNLDRCAATVVKLGAGFVELDATVAYPEGGGQDADHGVIALKGGVEVRFIHARKMYGDHLAIADCPEIQVGGVIEHIVHPDDIGHLANVRVGDAVEVRIDRLRRAQLSLSHTACHLLLIGAQQIRPDAAARILGCHIRTDAARLDFAVEERISTAEIREIEAIANAFVLRASDVRVYPYSVHPDARYWECEGNVIPCGGTHLDNARPIGPMEIRRKSMGAGKERLSCSFSEAVFAPDAFHS</sequence>
<evidence type="ECO:0000313" key="3">
    <source>
        <dbReference type="Proteomes" id="UP000215158"/>
    </source>
</evidence>
<accession>A0A248VLH5</accession>
<evidence type="ECO:0000313" key="2">
    <source>
        <dbReference type="EMBL" id="ASV99722.1"/>
    </source>
</evidence>
<dbReference type="EMBL" id="CP022989">
    <property type="protein sequence ID" value="ASV99722.1"/>
    <property type="molecule type" value="Genomic_DNA"/>
</dbReference>
<dbReference type="InterPro" id="IPR018165">
    <property type="entry name" value="Ala-tRNA-synth_IIc_core"/>
</dbReference>
<dbReference type="GO" id="GO:0005524">
    <property type="term" value="F:ATP binding"/>
    <property type="evidence" value="ECO:0007669"/>
    <property type="project" value="InterPro"/>
</dbReference>
<dbReference type="GO" id="GO:0006419">
    <property type="term" value="P:alanyl-tRNA aminoacylation"/>
    <property type="evidence" value="ECO:0007669"/>
    <property type="project" value="InterPro"/>
</dbReference>
<dbReference type="AlphaFoldDB" id="A0A248VLH5"/>
<reference evidence="2 3" key="1">
    <citation type="submission" date="2017-08" db="EMBL/GenBank/DDBJ databases">
        <title>Identification and genetic characteristics of simultaneous BTEX- and naphthalene-degrading Paraburkholderia sp. BN5 isolated from petroleum-contaminated soil.</title>
        <authorList>
            <person name="Lee Y."/>
            <person name="Jeon C.O."/>
        </authorList>
    </citation>
    <scope>NUCLEOTIDE SEQUENCE [LARGE SCALE GENOMIC DNA]</scope>
    <source>
        <strain evidence="2 3">BN5</strain>
    </source>
</reference>
<evidence type="ECO:0000259" key="1">
    <source>
        <dbReference type="PROSITE" id="PS50860"/>
    </source>
</evidence>
<keyword evidence="3" id="KW-1185">Reference proteome</keyword>
<dbReference type="InterPro" id="IPR009000">
    <property type="entry name" value="Transl_B-barrel_sf"/>
</dbReference>
<dbReference type="Gene3D" id="3.30.980.10">
    <property type="entry name" value="Threonyl-trna Synthetase, Chain A, domain 2"/>
    <property type="match status" value="1"/>
</dbReference>
<organism evidence="2 3">
    <name type="scientific">Paraburkholderia aromaticivorans</name>
    <dbReference type="NCBI Taxonomy" id="2026199"/>
    <lineage>
        <taxon>Bacteria</taxon>
        <taxon>Pseudomonadati</taxon>
        <taxon>Pseudomonadota</taxon>
        <taxon>Betaproteobacteria</taxon>
        <taxon>Burkholderiales</taxon>
        <taxon>Burkholderiaceae</taxon>
        <taxon>Paraburkholderia</taxon>
    </lineage>
</organism>
<gene>
    <name evidence="2" type="ORF">CJU94_17185</name>
</gene>
<dbReference type="GO" id="GO:0004813">
    <property type="term" value="F:alanine-tRNA ligase activity"/>
    <property type="evidence" value="ECO:0007669"/>
    <property type="project" value="InterPro"/>
</dbReference>
<dbReference type="PROSITE" id="PS50860">
    <property type="entry name" value="AA_TRNA_LIGASE_II_ALA"/>
    <property type="match status" value="1"/>
</dbReference>
<dbReference type="GO" id="GO:0002161">
    <property type="term" value="F:aminoacyl-tRNA deacylase activity"/>
    <property type="evidence" value="ECO:0007669"/>
    <property type="project" value="TreeGrafter"/>
</dbReference>
<dbReference type="OrthoDB" id="9812949at2"/>
<feature type="domain" description="Alanyl-transfer RNA synthetases family profile" evidence="1">
    <location>
        <begin position="1"/>
        <end position="242"/>
    </location>
</feature>
<proteinExistence type="predicted"/>
<dbReference type="Gene3D" id="2.40.30.130">
    <property type="match status" value="1"/>
</dbReference>
<protein>
    <submittedName>
        <fullName evidence="2">Synthetase</fullName>
    </submittedName>
</protein>
<dbReference type="RefSeq" id="WP_095419709.1">
    <property type="nucleotide sequence ID" value="NZ_CP022989.1"/>
</dbReference>
<name>A0A248VLH5_9BURK</name>
<dbReference type="Proteomes" id="UP000215158">
    <property type="component" value="Chromosome 1"/>
</dbReference>
<dbReference type="PANTHER" id="PTHR11777">
    <property type="entry name" value="ALANYL-TRNA SYNTHETASE"/>
    <property type="match status" value="1"/>
</dbReference>
<dbReference type="PANTHER" id="PTHR11777:SF9">
    <property type="entry name" value="ALANINE--TRNA LIGASE, CYTOPLASMIC"/>
    <property type="match status" value="1"/>
</dbReference>
<dbReference type="InterPro" id="IPR018163">
    <property type="entry name" value="Thr/Ala-tRNA-synth_IIc_edit"/>
</dbReference>